<dbReference type="AlphaFoldDB" id="A0AAD5V4I5"/>
<evidence type="ECO:0000313" key="6">
    <source>
        <dbReference type="Proteomes" id="UP001212997"/>
    </source>
</evidence>
<dbReference type="SMART" id="SM00906">
    <property type="entry name" value="Fungal_trans"/>
    <property type="match status" value="1"/>
</dbReference>
<comment type="subcellular location">
    <subcellularLocation>
        <location evidence="1">Nucleus</location>
    </subcellularLocation>
</comment>
<dbReference type="Proteomes" id="UP001212997">
    <property type="component" value="Unassembled WGS sequence"/>
</dbReference>
<name>A0AAD5V4I5_9APHY</name>
<keyword evidence="6" id="KW-1185">Reference proteome</keyword>
<dbReference type="EMBL" id="JANAWD010000196">
    <property type="protein sequence ID" value="KAJ3484247.1"/>
    <property type="molecule type" value="Genomic_DNA"/>
</dbReference>
<dbReference type="GO" id="GO:0008270">
    <property type="term" value="F:zinc ion binding"/>
    <property type="evidence" value="ECO:0007669"/>
    <property type="project" value="InterPro"/>
</dbReference>
<evidence type="ECO:0000313" key="5">
    <source>
        <dbReference type="EMBL" id="KAJ3484247.1"/>
    </source>
</evidence>
<dbReference type="GO" id="GO:0006351">
    <property type="term" value="P:DNA-templated transcription"/>
    <property type="evidence" value="ECO:0007669"/>
    <property type="project" value="InterPro"/>
</dbReference>
<proteinExistence type="predicted"/>
<dbReference type="GO" id="GO:0005634">
    <property type="term" value="C:nucleus"/>
    <property type="evidence" value="ECO:0007669"/>
    <property type="project" value="UniProtKB-SubCell"/>
</dbReference>
<keyword evidence="2" id="KW-0539">Nucleus</keyword>
<feature type="compositionally biased region" description="Basic and acidic residues" evidence="3">
    <location>
        <begin position="56"/>
        <end position="65"/>
    </location>
</feature>
<comment type="caution">
    <text evidence="5">The sequence shown here is derived from an EMBL/GenBank/DDBJ whole genome shotgun (WGS) entry which is preliminary data.</text>
</comment>
<dbReference type="InterPro" id="IPR007219">
    <property type="entry name" value="XnlR_reg_dom"/>
</dbReference>
<reference evidence="5" key="1">
    <citation type="submission" date="2022-07" db="EMBL/GenBank/DDBJ databases">
        <title>Genome Sequence of Physisporinus lineatus.</title>
        <authorList>
            <person name="Buettner E."/>
        </authorList>
    </citation>
    <scope>NUCLEOTIDE SEQUENCE</scope>
    <source>
        <strain evidence="5">VT162</strain>
    </source>
</reference>
<sequence length="576" mass="64504">MSERIRELEDALRNVQLQLSSDEHPLLRQELLLIKKSPELFGVDHHQPPPPIRSADNQRRDEEPQRAASSNSSREGTDEQCLVPFNPSSGQGDDEPSGFPDNLAKLSRSFPSPLSMSYELDPNMRQRIRDMLPPRSEAQHLCKLARSNAFWQYNPDASETFLPNLIHSVYTTPLSELLPHRLGLFLMILAIGSRMDLSLSQQERHAEKYHHLARAALCEVPVMDDTSIDAVHALFCMEWYLLMFSEEKKAVEYAWGIMGLMTKLAHTIGLHRDGVRSKVIPEELDKRRALFWNLMSIDTRLALMLRRPPSLSLEHVDAKQPTYSNDGTVATTESRYYEWQHTFHIQCLLPVLKQITSPKPPAYADIVELDGQIRDFEVPSALRMMDGTPPVHPLGFQLAMTSCTREVAAVALCFFVAQAPSSPLSPSALQEVDKVLRLFQNAHDRCPTAAKTLPALHVLSERSRSNYTFWRSGNGVAICDKDDAICVLAMKTGILASPNSVPMVVDGQDADPFENAHPTLLRCLEQANAEQPCDEGLVRIRGPMGASSSRDTSLGLSVGLSGFGSEIQESTWMTWF</sequence>
<evidence type="ECO:0000259" key="4">
    <source>
        <dbReference type="SMART" id="SM00906"/>
    </source>
</evidence>
<feature type="region of interest" description="Disordered" evidence="3">
    <location>
        <begin position="39"/>
        <end position="106"/>
    </location>
</feature>
<dbReference type="CDD" id="cd12148">
    <property type="entry name" value="fungal_TF_MHR"/>
    <property type="match status" value="1"/>
</dbReference>
<evidence type="ECO:0000256" key="3">
    <source>
        <dbReference type="SAM" id="MobiDB-lite"/>
    </source>
</evidence>
<accession>A0AAD5V4I5</accession>
<dbReference type="Pfam" id="PF04082">
    <property type="entry name" value="Fungal_trans"/>
    <property type="match status" value="1"/>
</dbReference>
<evidence type="ECO:0000256" key="2">
    <source>
        <dbReference type="ARBA" id="ARBA00023242"/>
    </source>
</evidence>
<dbReference type="PANTHER" id="PTHR31001">
    <property type="entry name" value="UNCHARACTERIZED TRANSCRIPTIONAL REGULATORY PROTEIN"/>
    <property type="match status" value="1"/>
</dbReference>
<evidence type="ECO:0000256" key="1">
    <source>
        <dbReference type="ARBA" id="ARBA00004123"/>
    </source>
</evidence>
<organism evidence="5 6">
    <name type="scientific">Meripilus lineatus</name>
    <dbReference type="NCBI Taxonomy" id="2056292"/>
    <lineage>
        <taxon>Eukaryota</taxon>
        <taxon>Fungi</taxon>
        <taxon>Dikarya</taxon>
        <taxon>Basidiomycota</taxon>
        <taxon>Agaricomycotina</taxon>
        <taxon>Agaricomycetes</taxon>
        <taxon>Polyporales</taxon>
        <taxon>Meripilaceae</taxon>
        <taxon>Meripilus</taxon>
    </lineage>
</organism>
<gene>
    <name evidence="5" type="ORF">NLI96_g5779</name>
</gene>
<feature type="domain" description="Xylanolytic transcriptional activator regulatory" evidence="4">
    <location>
        <begin position="254"/>
        <end position="327"/>
    </location>
</feature>
<dbReference type="InterPro" id="IPR050613">
    <property type="entry name" value="Sec_Metabolite_Reg"/>
</dbReference>
<dbReference type="GO" id="GO:0003677">
    <property type="term" value="F:DNA binding"/>
    <property type="evidence" value="ECO:0007669"/>
    <property type="project" value="InterPro"/>
</dbReference>
<protein>
    <recommendedName>
        <fullName evidence="4">Xylanolytic transcriptional activator regulatory domain-containing protein</fullName>
    </recommendedName>
</protein>